<organism evidence="1 2">
    <name type="scientific">Actibacterium lipolyticum</name>
    <dbReference type="NCBI Taxonomy" id="1524263"/>
    <lineage>
        <taxon>Bacteria</taxon>
        <taxon>Pseudomonadati</taxon>
        <taxon>Pseudomonadota</taxon>
        <taxon>Alphaproteobacteria</taxon>
        <taxon>Rhodobacterales</taxon>
        <taxon>Roseobacteraceae</taxon>
        <taxon>Actibacterium</taxon>
    </lineage>
</organism>
<dbReference type="Proteomes" id="UP000202922">
    <property type="component" value="Unassembled WGS sequence"/>
</dbReference>
<accession>A0A238KJU4</accession>
<name>A0A238KJU4_9RHOB</name>
<reference evidence="2" key="1">
    <citation type="submission" date="2017-05" db="EMBL/GenBank/DDBJ databases">
        <authorList>
            <person name="Rodrigo-Torres L."/>
            <person name="Arahal R. D."/>
            <person name="Lucena T."/>
        </authorList>
    </citation>
    <scope>NUCLEOTIDE SEQUENCE [LARGE SCALE GENOMIC DNA]</scope>
    <source>
        <strain evidence="2">CECT 8621</strain>
    </source>
</reference>
<gene>
    <name evidence="1" type="ORF">COL8621_02216</name>
</gene>
<protein>
    <submittedName>
        <fullName evidence="1">Uncharacterized protein</fullName>
    </submittedName>
</protein>
<keyword evidence="2" id="KW-1185">Reference proteome</keyword>
<dbReference type="AlphaFoldDB" id="A0A238KJU4"/>
<proteinExistence type="predicted"/>
<sequence>MSKHNRDAAAYSNQFKPAVHLGSPGLNQWSDFFYTQQLQERFVSDNSRASDEHYLRLGRGQSDDPSLGTIVQLQTPISGFTPNFREVEVVGKKGFKALCAEGGANQLGVFVYLVQTVDAGGGKSETYVNSRYMPYAMLTDLITATSATGLLQIRIPDTDVVKLNVTLRASPTGEPEFRTHKTEVKFENLPVATQQQIEAQLNFQSASISAFTAYQVLSTLGLWSANVADLGADVPDWAPTAKKVVVATLVTIGSVVLVFGEASEDHATIVVGGGLVAAGLVTNYWVNVWVPDFQPDPADNV</sequence>
<dbReference type="EMBL" id="FXYE01000002">
    <property type="protein sequence ID" value="SMX43109.1"/>
    <property type="molecule type" value="Genomic_DNA"/>
</dbReference>
<evidence type="ECO:0000313" key="2">
    <source>
        <dbReference type="Proteomes" id="UP000202922"/>
    </source>
</evidence>
<evidence type="ECO:0000313" key="1">
    <source>
        <dbReference type="EMBL" id="SMX43109.1"/>
    </source>
</evidence>